<evidence type="ECO:0000313" key="3">
    <source>
        <dbReference type="EMBL" id="SBQ84493.1"/>
    </source>
</evidence>
<dbReference type="InterPro" id="IPR046341">
    <property type="entry name" value="SET_dom_sf"/>
</dbReference>
<reference evidence="3" key="1">
    <citation type="submission" date="2016-05" db="EMBL/GenBank/DDBJ databases">
        <authorList>
            <person name="Lavstsen T."/>
            <person name="Jespersen J.S."/>
        </authorList>
    </citation>
    <scope>NUCLEOTIDE SEQUENCE</scope>
    <source>
        <tissue evidence="3">Brain</tissue>
    </source>
</reference>
<accession>A0A1A8HMT6</accession>
<dbReference type="AlphaFoldDB" id="A0A1A8HMT6"/>
<dbReference type="SUPFAM" id="SSF57667">
    <property type="entry name" value="beta-beta-alpha zinc fingers"/>
    <property type="match status" value="1"/>
</dbReference>
<protein>
    <recommendedName>
        <fullName evidence="2">SET domain-containing protein</fullName>
    </recommendedName>
</protein>
<dbReference type="PROSITE" id="PS50280">
    <property type="entry name" value="SET"/>
    <property type="match status" value="1"/>
</dbReference>
<feature type="domain" description="SET" evidence="2">
    <location>
        <begin position="60"/>
        <end position="183"/>
    </location>
</feature>
<organism evidence="3">
    <name type="scientific">Nothobranchius korthausae</name>
    <dbReference type="NCBI Taxonomy" id="1143690"/>
    <lineage>
        <taxon>Eukaryota</taxon>
        <taxon>Metazoa</taxon>
        <taxon>Chordata</taxon>
        <taxon>Craniata</taxon>
        <taxon>Vertebrata</taxon>
        <taxon>Euteleostomi</taxon>
        <taxon>Actinopterygii</taxon>
        <taxon>Neopterygii</taxon>
        <taxon>Teleostei</taxon>
        <taxon>Neoteleostei</taxon>
        <taxon>Acanthomorphata</taxon>
        <taxon>Ovalentaria</taxon>
        <taxon>Atherinomorphae</taxon>
        <taxon>Cyprinodontiformes</taxon>
        <taxon>Nothobranchiidae</taxon>
        <taxon>Nothobranchius</taxon>
    </lineage>
</organism>
<dbReference type="InterPro" id="IPR036236">
    <property type="entry name" value="Znf_C2H2_sf"/>
</dbReference>
<reference evidence="3" key="2">
    <citation type="submission" date="2016-06" db="EMBL/GenBank/DDBJ databases">
        <title>The genome of a short-lived fish provides insights into sex chromosome evolution and the genetic control of aging.</title>
        <authorList>
            <person name="Reichwald K."/>
            <person name="Felder M."/>
            <person name="Petzold A."/>
            <person name="Koch P."/>
            <person name="Groth M."/>
            <person name="Platzer M."/>
        </authorList>
    </citation>
    <scope>NUCLEOTIDE SEQUENCE</scope>
    <source>
        <tissue evidence="3">Brain</tissue>
    </source>
</reference>
<dbReference type="EMBL" id="HAEC01016272">
    <property type="protein sequence ID" value="SBQ84493.1"/>
    <property type="molecule type" value="Transcribed_RNA"/>
</dbReference>
<dbReference type="InterPro" id="IPR001214">
    <property type="entry name" value="SET_dom"/>
</dbReference>
<dbReference type="Pfam" id="PF21549">
    <property type="entry name" value="PRDM2_PR"/>
    <property type="match status" value="1"/>
</dbReference>
<proteinExistence type="predicted"/>
<gene>
    <name evidence="3" type="primary">Nfu_g_1_015877</name>
</gene>
<evidence type="ECO:0000259" key="2">
    <source>
        <dbReference type="PROSITE" id="PS50280"/>
    </source>
</evidence>
<evidence type="ECO:0000256" key="1">
    <source>
        <dbReference type="SAM" id="MobiDB-lite"/>
    </source>
</evidence>
<feature type="region of interest" description="Disordered" evidence="1">
    <location>
        <begin position="372"/>
        <end position="397"/>
    </location>
</feature>
<name>A0A1A8HMT6_9TELE</name>
<dbReference type="Gene3D" id="2.170.270.10">
    <property type="entry name" value="SET domain"/>
    <property type="match status" value="1"/>
</dbReference>
<sequence length="425" mass="46569">MTSGPQLEHQALDISHEDISEDVPFLQPPSNSNYVPDAVVPPGEPWLRGGPSRAVLSLPSCLCLSKLNLPGTSSPGSLGEDLGEMRVYAKCQLQQGVMFGPFLGDVCKGQIPNNLKYAWAIRDDSAFTFLDASDENKSNWMRYVRYTSNESEHNLVVFQFYRHIYYRVSQHIPEGAELRVWIGKDYASLLGLGMGDNEKCEVGDKETALRLLQDIQLVTLPEPSSTSLWSDCSQSQSPMPVISEVTTVSNPESVNDPGSVLGSLAGSMSGLSPGSMLGSTLPSTSQFSLQSPVPTVMDKYDFMPGAEKLLNNPNANQASPWHFFGLEPDPTGRPLDRNTAVCKLCMERVNCAGGPLDLQVHLTSKHHIKPRDLNKDRILPPGTHEPTRRRGDSGSLNTGDVTLMIAGYPQKSTTSISWWRNASQH</sequence>